<accession>A0A168Q369</accession>
<dbReference type="InParanoid" id="A0A168Q369"/>
<name>A0A168Q369_ABSGL</name>
<evidence type="ECO:0000313" key="1">
    <source>
        <dbReference type="EMBL" id="SAM03435.1"/>
    </source>
</evidence>
<dbReference type="Proteomes" id="UP000078561">
    <property type="component" value="Unassembled WGS sequence"/>
</dbReference>
<protein>
    <submittedName>
        <fullName evidence="1">Uncharacterized protein</fullName>
    </submittedName>
</protein>
<reference evidence="1" key="1">
    <citation type="submission" date="2016-04" db="EMBL/GenBank/DDBJ databases">
        <authorList>
            <person name="Evans L.H."/>
            <person name="Alamgir A."/>
            <person name="Owens N."/>
            <person name="Weber N.D."/>
            <person name="Virtaneva K."/>
            <person name="Barbian K."/>
            <person name="Babar A."/>
            <person name="Rosenke K."/>
        </authorList>
    </citation>
    <scope>NUCLEOTIDE SEQUENCE [LARGE SCALE GENOMIC DNA]</scope>
    <source>
        <strain evidence="1">CBS 101.48</strain>
    </source>
</reference>
<proteinExistence type="predicted"/>
<sequence>MLGRIDPMTEYNTQAKTQVPKGINSVISLGPPDPTTIGAEFMRPCAYTEPSPHIIFTLRQIAPEPTDLSKIQSNISRAEMHLDHSFYP</sequence>
<dbReference type="EMBL" id="LT554138">
    <property type="protein sequence ID" value="SAM03435.1"/>
    <property type="molecule type" value="Genomic_DNA"/>
</dbReference>
<dbReference type="AlphaFoldDB" id="A0A168Q369"/>
<evidence type="ECO:0000313" key="2">
    <source>
        <dbReference type="Proteomes" id="UP000078561"/>
    </source>
</evidence>
<organism evidence="1">
    <name type="scientific">Absidia glauca</name>
    <name type="common">Pin mould</name>
    <dbReference type="NCBI Taxonomy" id="4829"/>
    <lineage>
        <taxon>Eukaryota</taxon>
        <taxon>Fungi</taxon>
        <taxon>Fungi incertae sedis</taxon>
        <taxon>Mucoromycota</taxon>
        <taxon>Mucoromycotina</taxon>
        <taxon>Mucoromycetes</taxon>
        <taxon>Mucorales</taxon>
        <taxon>Cunninghamellaceae</taxon>
        <taxon>Absidia</taxon>
    </lineage>
</organism>
<keyword evidence="2" id="KW-1185">Reference proteome</keyword>
<gene>
    <name evidence="1" type="primary">ABSGL_09264.1 scaffold 10881</name>
</gene>